<keyword evidence="4 6" id="KW-0808">Transferase</keyword>
<name>A0A6G7PZD7_9BACT</name>
<evidence type="ECO:0000256" key="4">
    <source>
        <dbReference type="ARBA" id="ARBA00022679"/>
    </source>
</evidence>
<dbReference type="GO" id="GO:0032259">
    <property type="term" value="P:methylation"/>
    <property type="evidence" value="ECO:0007669"/>
    <property type="project" value="UniProtKB-KW"/>
</dbReference>
<dbReference type="Pfam" id="PF01739">
    <property type="entry name" value="CheR"/>
    <property type="match status" value="1"/>
</dbReference>
<organism evidence="6 7">
    <name type="scientific">Thermosulfuriphilus ammonigenes</name>
    <dbReference type="NCBI Taxonomy" id="1936021"/>
    <lineage>
        <taxon>Bacteria</taxon>
        <taxon>Pseudomonadati</taxon>
        <taxon>Thermodesulfobacteriota</taxon>
        <taxon>Thermodesulfobacteria</taxon>
        <taxon>Thermodesulfobacteriales</taxon>
        <taxon>Thermodesulfobacteriaceae</taxon>
        <taxon>Thermosulfuriphilus</taxon>
    </lineage>
</organism>
<sequence>MQIGIDFREYNRNTLKRRLARRMALAACNHLEEYLDFLKTTPSEGIALAQEFTIKVSRFFRDKEVFEFLKEKILPGLFRQAKRDFGLIRIWSIGCARGEEPYSLAILIQELKEALLLEEIVCRIFATDIDQQALDSARKGVFGPEALKDVSPEIIEKYFIPLSGPKPLFQVRPEIQKMVDFLHHDVTSPQTTSPPPGIYHEYQLILCRYLLIYCSQTLKGRVLKKLYRALAPEGFLVLGKAESVCPELGDFFELIDKEAQIYRKRGQNEG</sequence>
<dbReference type="PROSITE" id="PS50123">
    <property type="entry name" value="CHER"/>
    <property type="match status" value="1"/>
</dbReference>
<dbReference type="EC" id="2.1.1.80" evidence="2"/>
<dbReference type="InterPro" id="IPR036804">
    <property type="entry name" value="CheR_N_sf"/>
</dbReference>
<evidence type="ECO:0000313" key="7">
    <source>
        <dbReference type="Proteomes" id="UP000502179"/>
    </source>
</evidence>
<dbReference type="InterPro" id="IPR050903">
    <property type="entry name" value="Bact_Chemotaxis_MeTrfase"/>
</dbReference>
<keyword evidence="3 6" id="KW-0489">Methyltransferase</keyword>
<dbReference type="PANTHER" id="PTHR24422:SF10">
    <property type="entry name" value="CHEMOTAXIS PROTEIN METHYLTRANSFERASE 2"/>
    <property type="match status" value="1"/>
</dbReference>
<keyword evidence="7" id="KW-1185">Reference proteome</keyword>
<reference evidence="6 7" key="1">
    <citation type="submission" date="2020-02" db="EMBL/GenBank/DDBJ databases">
        <title>Genome analysis of Thermosulfuriphilus ammonigenes ST65T, an anaerobic thermophilic chemolithoautotrophic bacterium isolated from a deep-sea hydrothermal vent.</title>
        <authorList>
            <person name="Slobodkina G."/>
            <person name="Allioux M."/>
            <person name="Merkel A."/>
            <person name="Alain K."/>
            <person name="Jebbar M."/>
            <person name="Slobodkin A."/>
        </authorList>
    </citation>
    <scope>NUCLEOTIDE SEQUENCE [LARGE SCALE GENOMIC DNA]</scope>
    <source>
        <strain evidence="6 7">ST65</strain>
    </source>
</reference>
<gene>
    <name evidence="6" type="ORF">G4V39_00070</name>
</gene>
<dbReference type="Pfam" id="PF03705">
    <property type="entry name" value="CheR_N"/>
    <property type="match status" value="1"/>
</dbReference>
<dbReference type="InterPro" id="IPR022641">
    <property type="entry name" value="CheR_N"/>
</dbReference>
<dbReference type="Gene3D" id="1.10.155.10">
    <property type="entry name" value="Chemotaxis receptor methyltransferase CheR, N-terminal domain"/>
    <property type="match status" value="1"/>
</dbReference>
<keyword evidence="5" id="KW-0949">S-adenosyl-L-methionine</keyword>
<dbReference type="PRINTS" id="PR00996">
    <property type="entry name" value="CHERMTFRASE"/>
</dbReference>
<dbReference type="InterPro" id="IPR000780">
    <property type="entry name" value="CheR_MeTrfase"/>
</dbReference>
<dbReference type="InterPro" id="IPR029063">
    <property type="entry name" value="SAM-dependent_MTases_sf"/>
</dbReference>
<dbReference type="SMART" id="SM00138">
    <property type="entry name" value="MeTrc"/>
    <property type="match status" value="1"/>
</dbReference>
<dbReference type="GO" id="GO:0008983">
    <property type="term" value="F:protein-glutamate O-methyltransferase activity"/>
    <property type="evidence" value="ECO:0007669"/>
    <property type="project" value="UniProtKB-EC"/>
</dbReference>
<comment type="catalytic activity">
    <reaction evidence="1">
        <text>L-glutamyl-[protein] + S-adenosyl-L-methionine = [protein]-L-glutamate 5-O-methyl ester + S-adenosyl-L-homocysteine</text>
        <dbReference type="Rhea" id="RHEA:24452"/>
        <dbReference type="Rhea" id="RHEA-COMP:10208"/>
        <dbReference type="Rhea" id="RHEA-COMP:10311"/>
        <dbReference type="ChEBI" id="CHEBI:29973"/>
        <dbReference type="ChEBI" id="CHEBI:57856"/>
        <dbReference type="ChEBI" id="CHEBI:59789"/>
        <dbReference type="ChEBI" id="CHEBI:82795"/>
        <dbReference type="EC" id="2.1.1.80"/>
    </reaction>
</comment>
<dbReference type="Gene3D" id="3.40.50.150">
    <property type="entry name" value="Vaccinia Virus protein VP39"/>
    <property type="match status" value="1"/>
</dbReference>
<accession>A0A6G7PZD7</accession>
<dbReference type="Proteomes" id="UP000502179">
    <property type="component" value="Chromosome"/>
</dbReference>
<dbReference type="InterPro" id="IPR022642">
    <property type="entry name" value="CheR_C"/>
</dbReference>
<evidence type="ECO:0000313" key="6">
    <source>
        <dbReference type="EMBL" id="QIJ72808.1"/>
    </source>
</evidence>
<dbReference type="SUPFAM" id="SSF53335">
    <property type="entry name" value="S-adenosyl-L-methionine-dependent methyltransferases"/>
    <property type="match status" value="1"/>
</dbReference>
<proteinExistence type="predicted"/>
<evidence type="ECO:0000256" key="1">
    <source>
        <dbReference type="ARBA" id="ARBA00001541"/>
    </source>
</evidence>
<dbReference type="PANTHER" id="PTHR24422">
    <property type="entry name" value="CHEMOTAXIS PROTEIN METHYLTRANSFERASE"/>
    <property type="match status" value="1"/>
</dbReference>
<dbReference type="SUPFAM" id="SSF47757">
    <property type="entry name" value="Chemotaxis receptor methyltransferase CheR, N-terminal domain"/>
    <property type="match status" value="1"/>
</dbReference>
<evidence type="ECO:0000256" key="2">
    <source>
        <dbReference type="ARBA" id="ARBA00012534"/>
    </source>
</evidence>
<dbReference type="AlphaFoldDB" id="A0A6G7PZD7"/>
<evidence type="ECO:0000256" key="3">
    <source>
        <dbReference type="ARBA" id="ARBA00022603"/>
    </source>
</evidence>
<dbReference type="EMBL" id="CP048877">
    <property type="protein sequence ID" value="QIJ72808.1"/>
    <property type="molecule type" value="Genomic_DNA"/>
</dbReference>
<evidence type="ECO:0000256" key="5">
    <source>
        <dbReference type="ARBA" id="ARBA00022691"/>
    </source>
</evidence>
<protein>
    <recommendedName>
        <fullName evidence="2">protein-glutamate O-methyltransferase</fullName>
        <ecNumber evidence="2">2.1.1.80</ecNumber>
    </recommendedName>
</protein>
<dbReference type="KEGG" id="tav:G4V39_00070"/>